<dbReference type="EMBL" id="JBBNAF010000009">
    <property type="protein sequence ID" value="KAK9113620.1"/>
    <property type="molecule type" value="Genomic_DNA"/>
</dbReference>
<comment type="caution">
    <text evidence="2">The sequence shown here is derived from an EMBL/GenBank/DDBJ whole genome shotgun (WGS) entry which is preliminary data.</text>
</comment>
<feature type="compositionally biased region" description="Polar residues" evidence="1">
    <location>
        <begin position="28"/>
        <end position="38"/>
    </location>
</feature>
<evidence type="ECO:0000313" key="2">
    <source>
        <dbReference type="EMBL" id="KAK9113620.1"/>
    </source>
</evidence>
<feature type="region of interest" description="Disordered" evidence="1">
    <location>
        <begin position="28"/>
        <end position="76"/>
    </location>
</feature>
<sequence length="76" mass="7882">MSGHNCGGLARDATPDWPCAAATLLQSAEWSSRQSSTPDEAERRASAVATGERELEGEGDGPSADGTGEAVRLHSR</sequence>
<name>A0AAP0NPZ9_9MAGN</name>
<reference evidence="2 3" key="1">
    <citation type="submission" date="2024-01" db="EMBL/GenBank/DDBJ databases">
        <title>Genome assemblies of Stephania.</title>
        <authorList>
            <person name="Yang L."/>
        </authorList>
    </citation>
    <scope>NUCLEOTIDE SEQUENCE [LARGE SCALE GENOMIC DNA]</scope>
    <source>
        <strain evidence="2">YNDBR</strain>
        <tissue evidence="2">Leaf</tissue>
    </source>
</reference>
<organism evidence="2 3">
    <name type="scientific">Stephania yunnanensis</name>
    <dbReference type="NCBI Taxonomy" id="152371"/>
    <lineage>
        <taxon>Eukaryota</taxon>
        <taxon>Viridiplantae</taxon>
        <taxon>Streptophyta</taxon>
        <taxon>Embryophyta</taxon>
        <taxon>Tracheophyta</taxon>
        <taxon>Spermatophyta</taxon>
        <taxon>Magnoliopsida</taxon>
        <taxon>Ranunculales</taxon>
        <taxon>Menispermaceae</taxon>
        <taxon>Menispermoideae</taxon>
        <taxon>Cissampelideae</taxon>
        <taxon>Stephania</taxon>
    </lineage>
</organism>
<keyword evidence="3" id="KW-1185">Reference proteome</keyword>
<proteinExistence type="predicted"/>
<dbReference type="Proteomes" id="UP001420932">
    <property type="component" value="Unassembled WGS sequence"/>
</dbReference>
<dbReference type="AlphaFoldDB" id="A0AAP0NPZ9"/>
<evidence type="ECO:0000256" key="1">
    <source>
        <dbReference type="SAM" id="MobiDB-lite"/>
    </source>
</evidence>
<feature type="compositionally biased region" description="Basic and acidic residues" evidence="1">
    <location>
        <begin position="40"/>
        <end position="56"/>
    </location>
</feature>
<protein>
    <submittedName>
        <fullName evidence="2">Uncharacterized protein</fullName>
    </submittedName>
</protein>
<gene>
    <name evidence="2" type="ORF">Syun_020417</name>
</gene>
<accession>A0AAP0NPZ9</accession>
<evidence type="ECO:0000313" key="3">
    <source>
        <dbReference type="Proteomes" id="UP001420932"/>
    </source>
</evidence>